<reference evidence="1" key="1">
    <citation type="submission" date="2022-04" db="EMBL/GenBank/DDBJ databases">
        <title>Genome of the entomopathogenic fungus Entomophthora muscae.</title>
        <authorList>
            <person name="Elya C."/>
            <person name="Lovett B.R."/>
            <person name="Lee E."/>
            <person name="Macias A.M."/>
            <person name="Hajek A.E."/>
            <person name="De Bivort B.L."/>
            <person name="Kasson M.T."/>
            <person name="De Fine Licht H.H."/>
            <person name="Stajich J.E."/>
        </authorList>
    </citation>
    <scope>NUCLEOTIDE SEQUENCE</scope>
    <source>
        <strain evidence="1">Berkeley</strain>
    </source>
</reference>
<comment type="caution">
    <text evidence="1">The sequence shown here is derived from an EMBL/GenBank/DDBJ whole genome shotgun (WGS) entry which is preliminary data.</text>
</comment>
<protein>
    <submittedName>
        <fullName evidence="1">Poly(U)-specific 3'-to-5' RNA exonuclease</fullName>
    </submittedName>
</protein>
<dbReference type="EMBL" id="QTSX02000853">
    <property type="protein sequence ID" value="KAJ9084357.1"/>
    <property type="molecule type" value="Genomic_DNA"/>
</dbReference>
<keyword evidence="1" id="KW-0269">Exonuclease</keyword>
<proteinExistence type="predicted"/>
<dbReference type="Proteomes" id="UP001165960">
    <property type="component" value="Unassembled WGS sequence"/>
</dbReference>
<accession>A0ACC2UC75</accession>
<evidence type="ECO:0000313" key="1">
    <source>
        <dbReference type="EMBL" id="KAJ9084357.1"/>
    </source>
</evidence>
<keyword evidence="2" id="KW-1185">Reference proteome</keyword>
<sequence>MSLLVQYSDSDLDEKQESPEPPIKKQKKNALPPLPDFLENLFPDKRKSTESTDHQGRVRSIPHKEGDWATFVFIKIPVSNEIRKWLGVLERQSNKIYCQENKSGDLSKTYIQSCISVSKPYLSLSLSRTVYLKWAHIERFKIMLAESIQSSKSFDLSFSGLVTFENEEKTRSFLSLDVHPNSLGPPALHSLLNKVDAVMKKLQLSTFYQPPKFHVSLLWTTPPEKLTEALCQRIQADHPELLLELAEFEIPVGQVSCKIGKRMVGFPLK</sequence>
<gene>
    <name evidence="1" type="primary">USB1</name>
    <name evidence="1" type="ORF">DSO57_1025460</name>
</gene>
<keyword evidence="1" id="KW-0378">Hydrolase</keyword>
<keyword evidence="1" id="KW-0540">Nuclease</keyword>
<evidence type="ECO:0000313" key="2">
    <source>
        <dbReference type="Proteomes" id="UP001165960"/>
    </source>
</evidence>
<name>A0ACC2UC75_9FUNG</name>
<organism evidence="1 2">
    <name type="scientific">Entomophthora muscae</name>
    <dbReference type="NCBI Taxonomy" id="34485"/>
    <lineage>
        <taxon>Eukaryota</taxon>
        <taxon>Fungi</taxon>
        <taxon>Fungi incertae sedis</taxon>
        <taxon>Zoopagomycota</taxon>
        <taxon>Entomophthoromycotina</taxon>
        <taxon>Entomophthoromycetes</taxon>
        <taxon>Entomophthorales</taxon>
        <taxon>Entomophthoraceae</taxon>
        <taxon>Entomophthora</taxon>
    </lineage>
</organism>